<dbReference type="KEGG" id="rub:GBA63_12130"/>
<dbReference type="InterPro" id="IPR013901">
    <property type="entry name" value="Anthrone_oxy"/>
</dbReference>
<gene>
    <name evidence="2" type="ORF">GBA63_12130</name>
</gene>
<evidence type="ECO:0000256" key="1">
    <source>
        <dbReference type="SAM" id="Phobius"/>
    </source>
</evidence>
<keyword evidence="3" id="KW-1185">Reference proteome</keyword>
<dbReference type="AlphaFoldDB" id="A0A6G8Q9Z0"/>
<reference evidence="2 3" key="1">
    <citation type="submission" date="2019-10" db="EMBL/GenBank/DDBJ databases">
        <title>Rubrobacter sp nov SCSIO 52090 isolated from a deep-sea sediment in the South China Sea.</title>
        <authorList>
            <person name="Chen R.W."/>
        </authorList>
    </citation>
    <scope>NUCLEOTIDE SEQUENCE [LARGE SCALE GENOMIC DNA]</scope>
    <source>
        <strain evidence="2 3">SCSIO 52909</strain>
    </source>
</reference>
<organism evidence="2 3">
    <name type="scientific">Rubrobacter tropicus</name>
    <dbReference type="NCBI Taxonomy" id="2653851"/>
    <lineage>
        <taxon>Bacteria</taxon>
        <taxon>Bacillati</taxon>
        <taxon>Actinomycetota</taxon>
        <taxon>Rubrobacteria</taxon>
        <taxon>Rubrobacterales</taxon>
        <taxon>Rubrobacteraceae</taxon>
        <taxon>Rubrobacter</taxon>
    </lineage>
</organism>
<feature type="transmembrane region" description="Helical" evidence="1">
    <location>
        <begin position="77"/>
        <end position="97"/>
    </location>
</feature>
<sequence>MFDALRILTLLLVVFAMTPALAHALEFPGKLRLSRDAYIAMQPIYYPGFTIAGVCEPLAIISTAILLFATPSGTADFWLTLVALLGLVGMHAAYWILTHPVNKFWLEDERLGGFSAGFFSFASAGAHQDENRPMNWTDLRDRWEYSHVVRAGLSAVSLVALAAFA</sequence>
<name>A0A6G8Q9Z0_9ACTN</name>
<evidence type="ECO:0000313" key="2">
    <source>
        <dbReference type="EMBL" id="QIN83300.1"/>
    </source>
</evidence>
<keyword evidence="1" id="KW-0472">Membrane</keyword>
<keyword evidence="1" id="KW-0812">Transmembrane</keyword>
<evidence type="ECO:0000313" key="3">
    <source>
        <dbReference type="Proteomes" id="UP000501452"/>
    </source>
</evidence>
<feature type="transmembrane region" description="Helical" evidence="1">
    <location>
        <begin position="48"/>
        <end position="70"/>
    </location>
</feature>
<dbReference type="Proteomes" id="UP000501452">
    <property type="component" value="Chromosome"/>
</dbReference>
<dbReference type="Pfam" id="PF08592">
    <property type="entry name" value="Anthrone_oxy"/>
    <property type="match status" value="1"/>
</dbReference>
<protein>
    <submittedName>
        <fullName evidence="2">DUF1772 domain-containing protein</fullName>
    </submittedName>
</protein>
<keyword evidence="1" id="KW-1133">Transmembrane helix</keyword>
<proteinExistence type="predicted"/>
<accession>A0A6G8Q9Z0</accession>
<dbReference type="EMBL" id="CP045119">
    <property type="protein sequence ID" value="QIN83300.1"/>
    <property type="molecule type" value="Genomic_DNA"/>
</dbReference>
<dbReference type="RefSeq" id="WP_166176454.1">
    <property type="nucleotide sequence ID" value="NZ_CP045119.1"/>
</dbReference>